<keyword evidence="4" id="KW-1185">Reference proteome</keyword>
<dbReference type="AlphaFoldDB" id="A0A8K0UN86"/>
<feature type="compositionally biased region" description="Low complexity" evidence="1">
    <location>
        <begin position="481"/>
        <end position="494"/>
    </location>
</feature>
<feature type="region of interest" description="Disordered" evidence="1">
    <location>
        <begin position="474"/>
        <end position="495"/>
    </location>
</feature>
<sequence length="749" mass="80761">MISFTPALCQETTIVLPTSLSAGKDTHLVRFKASFSSRAEYEQAKRDHVRVEMWTNLTTVGGPSDGSWRALAFDYAEHPDAAAEVASSADVISFLVDEQDGPGEREAAVFLDIHVPSEIFSNWEHPRYSFTYRLVYQSGHVEWLGAFGYDGVLAFEPKDPRVDFKEDSHISTTGGGYIVESELNHATGVGKLSSDLVWERWSFGGNGPSFSRSHITSPSGCIILTPFPAPGSHNFTPEALQPMILTAGQDGASLSISDSGDITFHPGTEAPYNPAGFTSVGSRMLAMGKDSNVLDYDAKSDTMIVTSTTASGEAQTTPVALSFVPFGPRPQDTSHFDVTVDSQKLASVFPGSDIVLYQKTPARKFKVLSGSDWYQGKSVTIRVQASGDQVFVAPLHDITPQVDSTDVWHVAVVSPHTSAKIVKEVNEIAVPVVSAFPTPPPSPPLRTYILETPLEATPSIESVLASIPEEDATEVPEDTMSDAPSPTITPSSSAGVPRTFKEALLSPSSSIFDVPRYITPHLFEAYPNRRKTGITFSPAASLHTLLQINVISLIYVVFGRVFGMLAFVLALFGIKVSVPAMPSMESRTMEEVSVYEEDDEQLQEEIVHPSSTFSSMNDREHEDEDTVIGSDDERTPLSSPSPSKAAVPTFITETETSPAPAVTRTSTALAVRLPSEGTGVSLLVCPPSSANLDAVYDQVQIAVDGKTISGCDFKVIWISNRGEPPAYITELRATGEGPFGRELKIAISA</sequence>
<comment type="caution">
    <text evidence="3">The sequence shown here is derived from an EMBL/GenBank/DDBJ whole genome shotgun (WGS) entry which is preliminary data.</text>
</comment>
<keyword evidence="2" id="KW-1133">Transmembrane helix</keyword>
<evidence type="ECO:0000256" key="1">
    <source>
        <dbReference type="SAM" id="MobiDB-lite"/>
    </source>
</evidence>
<gene>
    <name evidence="3" type="ORF">BXZ70DRAFT_152592</name>
</gene>
<evidence type="ECO:0000313" key="4">
    <source>
        <dbReference type="Proteomes" id="UP000813824"/>
    </source>
</evidence>
<name>A0A8K0UN86_9AGAR</name>
<dbReference type="OrthoDB" id="3178019at2759"/>
<protein>
    <submittedName>
        <fullName evidence="3">Uncharacterized protein</fullName>
    </submittedName>
</protein>
<evidence type="ECO:0000256" key="2">
    <source>
        <dbReference type="SAM" id="Phobius"/>
    </source>
</evidence>
<dbReference type="EMBL" id="JAEVFJ010000015">
    <property type="protein sequence ID" value="KAH8100499.1"/>
    <property type="molecule type" value="Genomic_DNA"/>
</dbReference>
<keyword evidence="2" id="KW-0472">Membrane</keyword>
<organism evidence="3 4">
    <name type="scientific">Cristinia sonorae</name>
    <dbReference type="NCBI Taxonomy" id="1940300"/>
    <lineage>
        <taxon>Eukaryota</taxon>
        <taxon>Fungi</taxon>
        <taxon>Dikarya</taxon>
        <taxon>Basidiomycota</taxon>
        <taxon>Agaricomycotina</taxon>
        <taxon>Agaricomycetes</taxon>
        <taxon>Agaricomycetidae</taxon>
        <taxon>Agaricales</taxon>
        <taxon>Pleurotineae</taxon>
        <taxon>Stephanosporaceae</taxon>
        <taxon>Cristinia</taxon>
    </lineage>
</organism>
<keyword evidence="2" id="KW-0812">Transmembrane</keyword>
<accession>A0A8K0UN86</accession>
<proteinExistence type="predicted"/>
<evidence type="ECO:0000313" key="3">
    <source>
        <dbReference type="EMBL" id="KAH8100499.1"/>
    </source>
</evidence>
<dbReference type="Proteomes" id="UP000813824">
    <property type="component" value="Unassembled WGS sequence"/>
</dbReference>
<feature type="transmembrane region" description="Helical" evidence="2">
    <location>
        <begin position="553"/>
        <end position="574"/>
    </location>
</feature>
<reference evidence="3" key="1">
    <citation type="journal article" date="2021" name="New Phytol.">
        <title>Evolutionary innovations through gain and loss of genes in the ectomycorrhizal Boletales.</title>
        <authorList>
            <person name="Wu G."/>
            <person name="Miyauchi S."/>
            <person name="Morin E."/>
            <person name="Kuo A."/>
            <person name="Drula E."/>
            <person name="Varga T."/>
            <person name="Kohler A."/>
            <person name="Feng B."/>
            <person name="Cao Y."/>
            <person name="Lipzen A."/>
            <person name="Daum C."/>
            <person name="Hundley H."/>
            <person name="Pangilinan J."/>
            <person name="Johnson J."/>
            <person name="Barry K."/>
            <person name="LaButti K."/>
            <person name="Ng V."/>
            <person name="Ahrendt S."/>
            <person name="Min B."/>
            <person name="Choi I.G."/>
            <person name="Park H."/>
            <person name="Plett J.M."/>
            <person name="Magnuson J."/>
            <person name="Spatafora J.W."/>
            <person name="Nagy L.G."/>
            <person name="Henrissat B."/>
            <person name="Grigoriev I.V."/>
            <person name="Yang Z.L."/>
            <person name="Xu J."/>
            <person name="Martin F.M."/>
        </authorList>
    </citation>
    <scope>NUCLEOTIDE SEQUENCE</scope>
    <source>
        <strain evidence="3">KKN 215</strain>
    </source>
</reference>
<feature type="compositionally biased region" description="Polar residues" evidence="1">
    <location>
        <begin position="651"/>
        <end position="663"/>
    </location>
</feature>
<feature type="region of interest" description="Disordered" evidence="1">
    <location>
        <begin position="608"/>
        <end position="663"/>
    </location>
</feature>